<accession>A0A8R1IH56</accession>
<name>A0A8R1IH56_CAEJA</name>
<organism evidence="1 2">
    <name type="scientific">Caenorhabditis japonica</name>
    <dbReference type="NCBI Taxonomy" id="281687"/>
    <lineage>
        <taxon>Eukaryota</taxon>
        <taxon>Metazoa</taxon>
        <taxon>Ecdysozoa</taxon>
        <taxon>Nematoda</taxon>
        <taxon>Chromadorea</taxon>
        <taxon>Rhabditida</taxon>
        <taxon>Rhabditina</taxon>
        <taxon>Rhabditomorpha</taxon>
        <taxon>Rhabditoidea</taxon>
        <taxon>Rhabditidae</taxon>
        <taxon>Peloderinae</taxon>
        <taxon>Caenorhabditis</taxon>
    </lineage>
</organism>
<dbReference type="AlphaFoldDB" id="A0A8R1IH56"/>
<protein>
    <submittedName>
        <fullName evidence="1">Uncharacterized protein</fullName>
    </submittedName>
</protein>
<evidence type="ECO:0000313" key="1">
    <source>
        <dbReference type="EnsemblMetazoa" id="CJA28413.1"/>
    </source>
</evidence>
<dbReference type="EnsemblMetazoa" id="CJA28413.1">
    <property type="protein sequence ID" value="CJA28413.1"/>
    <property type="gene ID" value="WBGene00183987"/>
</dbReference>
<keyword evidence="2" id="KW-1185">Reference proteome</keyword>
<evidence type="ECO:0000313" key="2">
    <source>
        <dbReference type="Proteomes" id="UP000005237"/>
    </source>
</evidence>
<reference evidence="1" key="2">
    <citation type="submission" date="2022-06" db="UniProtKB">
        <authorList>
            <consortium name="EnsemblMetazoa"/>
        </authorList>
    </citation>
    <scope>IDENTIFICATION</scope>
    <source>
        <strain evidence="1">DF5081</strain>
    </source>
</reference>
<sequence length="67" mass="7102">MGEVLRFDVATRLKPQYCVPNRVTTSALVKRHGPASGPLTAKRVHAWCTQRARGGPASGSLAATSRG</sequence>
<dbReference type="Proteomes" id="UP000005237">
    <property type="component" value="Unassembled WGS sequence"/>
</dbReference>
<reference evidence="2" key="1">
    <citation type="submission" date="2010-08" db="EMBL/GenBank/DDBJ databases">
        <authorList>
            <consortium name="Caenorhabditis japonica Sequencing Consortium"/>
            <person name="Wilson R.K."/>
        </authorList>
    </citation>
    <scope>NUCLEOTIDE SEQUENCE [LARGE SCALE GENOMIC DNA]</scope>
    <source>
        <strain evidence="2">DF5081</strain>
    </source>
</reference>
<proteinExistence type="predicted"/>